<dbReference type="PROSITE" id="PS00107">
    <property type="entry name" value="PROTEIN_KINASE_ATP"/>
    <property type="match status" value="1"/>
</dbReference>
<keyword evidence="4 5" id="KW-0067">ATP-binding</keyword>
<feature type="domain" description="Protein kinase" evidence="7">
    <location>
        <begin position="20"/>
        <end position="289"/>
    </location>
</feature>
<dbReference type="InterPro" id="IPR000719">
    <property type="entry name" value="Prot_kinase_dom"/>
</dbReference>
<dbReference type="RefSeq" id="WP_274149357.1">
    <property type="nucleotide sequence ID" value="NZ_CP117811.1"/>
</dbReference>
<dbReference type="PANTHER" id="PTHR43289:SF6">
    <property type="entry name" value="SERINE_THREONINE-PROTEIN KINASE NEKL-3"/>
    <property type="match status" value="1"/>
</dbReference>
<dbReference type="Gene3D" id="3.30.200.20">
    <property type="entry name" value="Phosphorylase Kinase, domain 1"/>
    <property type="match status" value="1"/>
</dbReference>
<keyword evidence="3 8" id="KW-0418">Kinase</keyword>
<keyword evidence="6" id="KW-0472">Membrane</keyword>
<evidence type="ECO:0000259" key="7">
    <source>
        <dbReference type="PROSITE" id="PS50011"/>
    </source>
</evidence>
<dbReference type="SMART" id="SM00220">
    <property type="entry name" value="S_TKc"/>
    <property type="match status" value="1"/>
</dbReference>
<dbReference type="PANTHER" id="PTHR43289">
    <property type="entry name" value="MITOGEN-ACTIVATED PROTEIN KINASE KINASE KINASE 20-RELATED"/>
    <property type="match status" value="1"/>
</dbReference>
<evidence type="ECO:0000256" key="1">
    <source>
        <dbReference type="ARBA" id="ARBA00022679"/>
    </source>
</evidence>
<sequence>MEDNSTRSDNETIPEYVGPYKIEGPLGVGGMGKVYAARHEVLNIPVAIKVFFRDVTEKPASAKRFIQEARLAASIEHINLVRVMECGNDQNDHPYYVMEKMSSSIFLEMKRNGNYSERDSIDIGESVARAMSVAHHHGIIHRDIKPDNIMISVDGLYKVGDLGLAKLQNIEKSSPSLTMTKTGLGTPHFMSPEQALDAANADGRADIFSLGASLFFMVTGQKPFQVEGVQAIINENFEQGAPDPSELNPDLSEGFCELIKKCMAYKPEDRYQTMEEVHQDLIDLRHRFHDSIRPIHFDTCFDLTGTKKLEIENLMIEHAENKVNEPKGLSRKKIYIIIALLVLVLALVLFKNIAS</sequence>
<gene>
    <name evidence="8" type="ORF">PQO03_07930</name>
</gene>
<dbReference type="Pfam" id="PF00069">
    <property type="entry name" value="Pkinase"/>
    <property type="match status" value="1"/>
</dbReference>
<dbReference type="SUPFAM" id="SSF56112">
    <property type="entry name" value="Protein kinase-like (PK-like)"/>
    <property type="match status" value="1"/>
</dbReference>
<dbReference type="Proteomes" id="UP001214250">
    <property type="component" value="Chromosome 1"/>
</dbReference>
<evidence type="ECO:0000313" key="8">
    <source>
        <dbReference type="EMBL" id="WDE95649.1"/>
    </source>
</evidence>
<dbReference type="PROSITE" id="PS00108">
    <property type="entry name" value="PROTEIN_KINASE_ST"/>
    <property type="match status" value="1"/>
</dbReference>
<protein>
    <submittedName>
        <fullName evidence="8">Serine/threonine-protein kinase</fullName>
    </submittedName>
</protein>
<evidence type="ECO:0000256" key="3">
    <source>
        <dbReference type="ARBA" id="ARBA00022777"/>
    </source>
</evidence>
<feature type="transmembrane region" description="Helical" evidence="6">
    <location>
        <begin position="334"/>
        <end position="354"/>
    </location>
</feature>
<evidence type="ECO:0000256" key="4">
    <source>
        <dbReference type="ARBA" id="ARBA00022840"/>
    </source>
</evidence>
<keyword evidence="1" id="KW-0808">Transferase</keyword>
<reference evidence="8 9" key="1">
    <citation type="submission" date="2023-02" db="EMBL/GenBank/DDBJ databases">
        <title>Genome sequence of Lentisphaera profundi SAORIC-696.</title>
        <authorList>
            <person name="Kim e."/>
            <person name="Cho J.-C."/>
            <person name="Choi A."/>
            <person name="Kang I."/>
        </authorList>
    </citation>
    <scope>NUCLEOTIDE SEQUENCE [LARGE SCALE GENOMIC DNA]</scope>
    <source>
        <strain evidence="8 9">SAORIC-696</strain>
    </source>
</reference>
<keyword evidence="2 5" id="KW-0547">Nucleotide-binding</keyword>
<keyword evidence="9" id="KW-1185">Reference proteome</keyword>
<proteinExistence type="predicted"/>
<dbReference type="InterPro" id="IPR008271">
    <property type="entry name" value="Ser/Thr_kinase_AS"/>
</dbReference>
<dbReference type="InterPro" id="IPR017441">
    <property type="entry name" value="Protein_kinase_ATP_BS"/>
</dbReference>
<dbReference type="Gene3D" id="1.10.510.10">
    <property type="entry name" value="Transferase(Phosphotransferase) domain 1"/>
    <property type="match status" value="1"/>
</dbReference>
<feature type="binding site" evidence="5">
    <location>
        <position position="49"/>
    </location>
    <ligand>
        <name>ATP</name>
        <dbReference type="ChEBI" id="CHEBI:30616"/>
    </ligand>
</feature>
<dbReference type="CDD" id="cd14014">
    <property type="entry name" value="STKc_PknB_like"/>
    <property type="match status" value="1"/>
</dbReference>
<dbReference type="EMBL" id="CP117811">
    <property type="protein sequence ID" value="WDE95649.1"/>
    <property type="molecule type" value="Genomic_DNA"/>
</dbReference>
<keyword evidence="6" id="KW-0812">Transmembrane</keyword>
<evidence type="ECO:0000256" key="5">
    <source>
        <dbReference type="PROSITE-ProRule" id="PRU10141"/>
    </source>
</evidence>
<accession>A0ABY7VS95</accession>
<keyword evidence="6" id="KW-1133">Transmembrane helix</keyword>
<dbReference type="PROSITE" id="PS50011">
    <property type="entry name" value="PROTEIN_KINASE_DOM"/>
    <property type="match status" value="1"/>
</dbReference>
<evidence type="ECO:0000256" key="2">
    <source>
        <dbReference type="ARBA" id="ARBA00022741"/>
    </source>
</evidence>
<evidence type="ECO:0000313" key="9">
    <source>
        <dbReference type="Proteomes" id="UP001214250"/>
    </source>
</evidence>
<name>A0ABY7VS95_9BACT</name>
<dbReference type="GO" id="GO:0016301">
    <property type="term" value="F:kinase activity"/>
    <property type="evidence" value="ECO:0007669"/>
    <property type="project" value="UniProtKB-KW"/>
</dbReference>
<organism evidence="8 9">
    <name type="scientific">Lentisphaera profundi</name>
    <dbReference type="NCBI Taxonomy" id="1658616"/>
    <lineage>
        <taxon>Bacteria</taxon>
        <taxon>Pseudomonadati</taxon>
        <taxon>Lentisphaerota</taxon>
        <taxon>Lentisphaeria</taxon>
        <taxon>Lentisphaerales</taxon>
        <taxon>Lentisphaeraceae</taxon>
        <taxon>Lentisphaera</taxon>
    </lineage>
</organism>
<dbReference type="InterPro" id="IPR011009">
    <property type="entry name" value="Kinase-like_dom_sf"/>
</dbReference>
<evidence type="ECO:0000256" key="6">
    <source>
        <dbReference type="SAM" id="Phobius"/>
    </source>
</evidence>